<evidence type="ECO:0000256" key="10">
    <source>
        <dbReference type="SAM" id="SignalP"/>
    </source>
</evidence>
<keyword evidence="6 9" id="KW-0472">Membrane</keyword>
<evidence type="ECO:0000256" key="7">
    <source>
        <dbReference type="ARBA" id="ARBA00023180"/>
    </source>
</evidence>
<evidence type="ECO:0000256" key="8">
    <source>
        <dbReference type="SAM" id="MobiDB-lite"/>
    </source>
</evidence>
<dbReference type="OrthoDB" id="5917722at2759"/>
<feature type="transmembrane region" description="Helical" evidence="9">
    <location>
        <begin position="125"/>
        <end position="146"/>
    </location>
</feature>
<feature type="region of interest" description="Disordered" evidence="8">
    <location>
        <begin position="36"/>
        <end position="70"/>
    </location>
</feature>
<evidence type="ECO:0000313" key="12">
    <source>
        <dbReference type="Proteomes" id="UP000215335"/>
    </source>
</evidence>
<gene>
    <name evidence="11" type="ORF">TSAR_008840</name>
</gene>
<dbReference type="PANTHER" id="PTHR28607:SF4">
    <property type="entry name" value="TRANSMEMBRANE PROTEIN"/>
    <property type="match status" value="1"/>
</dbReference>
<evidence type="ECO:0000256" key="9">
    <source>
        <dbReference type="SAM" id="Phobius"/>
    </source>
</evidence>
<dbReference type="GO" id="GO:0016020">
    <property type="term" value="C:membrane"/>
    <property type="evidence" value="ECO:0007669"/>
    <property type="project" value="UniProtKB-SubCell"/>
</dbReference>
<keyword evidence="7" id="KW-0325">Glycoprotein</keyword>
<evidence type="ECO:0000256" key="4">
    <source>
        <dbReference type="ARBA" id="ARBA00022729"/>
    </source>
</evidence>
<feature type="compositionally biased region" description="Basic and acidic residues" evidence="8">
    <location>
        <begin position="46"/>
        <end position="65"/>
    </location>
</feature>
<keyword evidence="5 9" id="KW-1133">Transmembrane helix</keyword>
<protein>
    <submittedName>
        <fullName evidence="11">Uncharacterized protein</fullName>
    </submittedName>
</protein>
<evidence type="ECO:0000313" key="11">
    <source>
        <dbReference type="EMBL" id="OXU17968.1"/>
    </source>
</evidence>
<feature type="region of interest" description="Disordered" evidence="8">
    <location>
        <begin position="176"/>
        <end position="204"/>
    </location>
</feature>
<evidence type="ECO:0000256" key="5">
    <source>
        <dbReference type="ARBA" id="ARBA00022989"/>
    </source>
</evidence>
<dbReference type="Proteomes" id="UP000215335">
    <property type="component" value="Unassembled WGS sequence"/>
</dbReference>
<evidence type="ECO:0000256" key="1">
    <source>
        <dbReference type="ARBA" id="ARBA00004479"/>
    </source>
</evidence>
<dbReference type="InterPro" id="IPR009565">
    <property type="entry name" value="FAM174-like"/>
</dbReference>
<name>A0A232EI24_9HYME</name>
<feature type="region of interest" description="Disordered" evidence="8">
    <location>
        <begin position="94"/>
        <end position="115"/>
    </location>
</feature>
<evidence type="ECO:0000256" key="3">
    <source>
        <dbReference type="ARBA" id="ARBA00022692"/>
    </source>
</evidence>
<dbReference type="AlphaFoldDB" id="A0A232EI24"/>
<dbReference type="Pfam" id="PF06679">
    <property type="entry name" value="DUF1180"/>
    <property type="match status" value="1"/>
</dbReference>
<keyword evidence="4 10" id="KW-0732">Signal</keyword>
<feature type="signal peptide" evidence="10">
    <location>
        <begin position="1"/>
        <end position="26"/>
    </location>
</feature>
<dbReference type="EMBL" id="NNAY01004383">
    <property type="protein sequence ID" value="OXU17968.1"/>
    <property type="molecule type" value="Genomic_DNA"/>
</dbReference>
<proteinExistence type="inferred from homology"/>
<keyword evidence="3 9" id="KW-0812">Transmembrane</keyword>
<reference evidence="11 12" key="1">
    <citation type="journal article" date="2017" name="Curr. Biol.">
        <title>The Evolution of Venom by Co-option of Single-Copy Genes.</title>
        <authorList>
            <person name="Martinson E.O."/>
            <person name="Mrinalini"/>
            <person name="Kelkar Y.D."/>
            <person name="Chang C.H."/>
            <person name="Werren J.H."/>
        </authorList>
    </citation>
    <scope>NUCLEOTIDE SEQUENCE [LARGE SCALE GENOMIC DNA]</scope>
    <source>
        <strain evidence="11 12">Alberta</strain>
        <tissue evidence="11">Whole body</tissue>
    </source>
</reference>
<feature type="chain" id="PRO_5013189559" evidence="10">
    <location>
        <begin position="27"/>
        <end position="204"/>
    </location>
</feature>
<comment type="similarity">
    <text evidence="2">Belongs to the FAM174 family.</text>
</comment>
<accession>A0A232EI24</accession>
<feature type="compositionally biased region" description="Acidic residues" evidence="8">
    <location>
        <begin position="178"/>
        <end position="187"/>
    </location>
</feature>
<feature type="compositionally biased region" description="Polar residues" evidence="8">
    <location>
        <begin position="189"/>
        <end position="204"/>
    </location>
</feature>
<organism evidence="11 12">
    <name type="scientific">Trichomalopsis sarcophagae</name>
    <dbReference type="NCBI Taxonomy" id="543379"/>
    <lineage>
        <taxon>Eukaryota</taxon>
        <taxon>Metazoa</taxon>
        <taxon>Ecdysozoa</taxon>
        <taxon>Arthropoda</taxon>
        <taxon>Hexapoda</taxon>
        <taxon>Insecta</taxon>
        <taxon>Pterygota</taxon>
        <taxon>Neoptera</taxon>
        <taxon>Endopterygota</taxon>
        <taxon>Hymenoptera</taxon>
        <taxon>Apocrita</taxon>
        <taxon>Proctotrupomorpha</taxon>
        <taxon>Chalcidoidea</taxon>
        <taxon>Pteromalidae</taxon>
        <taxon>Pteromalinae</taxon>
        <taxon>Trichomalopsis</taxon>
    </lineage>
</organism>
<sequence>MTRSRIQRIKFFVFLLIFLLSQLASCDGNFRERRQAAEPVPLDSKSGSKETAGKTAAAERKDVAKELPAQSSAKNASASIGDVKKAGVDITSKAAPGAASTTAKPASSTIPSTNGMDLSSMNSGALMRGVFVILGLSVLVMAYMVFRSFRLNKSRAQMVRKYGVLAHRQDVEMRPLPLDEDDEDDTTVFDASNISSHRLQSQDS</sequence>
<dbReference type="PANTHER" id="PTHR28607">
    <property type="entry name" value="EXPRESSED PROTEIN"/>
    <property type="match status" value="1"/>
</dbReference>
<keyword evidence="12" id="KW-1185">Reference proteome</keyword>
<comment type="caution">
    <text evidence="11">The sequence shown here is derived from an EMBL/GenBank/DDBJ whole genome shotgun (WGS) entry which is preliminary data.</text>
</comment>
<evidence type="ECO:0000256" key="2">
    <source>
        <dbReference type="ARBA" id="ARBA00006986"/>
    </source>
</evidence>
<evidence type="ECO:0000256" key="6">
    <source>
        <dbReference type="ARBA" id="ARBA00023136"/>
    </source>
</evidence>
<comment type="subcellular location">
    <subcellularLocation>
        <location evidence="1">Membrane</location>
        <topology evidence="1">Single-pass type I membrane protein</topology>
    </subcellularLocation>
</comment>
<feature type="compositionally biased region" description="Low complexity" evidence="8">
    <location>
        <begin position="94"/>
        <end position="113"/>
    </location>
</feature>